<accession>A0A6J1G974</accession>
<feature type="region of interest" description="Disordered" evidence="4">
    <location>
        <begin position="1"/>
        <end position="41"/>
    </location>
</feature>
<feature type="domain" description="Exocyst complex subunit Exo70 C-terminal" evidence="5">
    <location>
        <begin position="246"/>
        <end position="604"/>
    </location>
</feature>
<dbReference type="GO" id="GO:0005546">
    <property type="term" value="F:phosphatidylinositol-4,5-bisphosphate binding"/>
    <property type="evidence" value="ECO:0007669"/>
    <property type="project" value="InterPro"/>
</dbReference>
<dbReference type="SUPFAM" id="SSF74788">
    <property type="entry name" value="Cullin repeat-like"/>
    <property type="match status" value="1"/>
</dbReference>
<dbReference type="FunFam" id="1.20.1280.170:FF:000003">
    <property type="entry name" value="Exocyst subunit Exo70 family protein"/>
    <property type="match status" value="1"/>
</dbReference>
<dbReference type="Pfam" id="PF03081">
    <property type="entry name" value="Exo70_C"/>
    <property type="match status" value="1"/>
</dbReference>
<gene>
    <name evidence="7" type="primary">LOC111452086</name>
</gene>
<comment type="similarity">
    <text evidence="1 3">Belongs to the EXO70 family.</text>
</comment>
<evidence type="ECO:0000256" key="4">
    <source>
        <dbReference type="SAM" id="MobiDB-lite"/>
    </source>
</evidence>
<dbReference type="PANTHER" id="PTHR12542">
    <property type="entry name" value="EXOCYST COMPLEX PROTEIN EXO70"/>
    <property type="match status" value="1"/>
</dbReference>
<feature type="compositionally biased region" description="Polar residues" evidence="4">
    <location>
        <begin position="142"/>
        <end position="156"/>
    </location>
</feature>
<dbReference type="InterPro" id="IPR046364">
    <property type="entry name" value="Exo70_C"/>
</dbReference>
<keyword evidence="3" id="KW-0653">Protein transport</keyword>
<dbReference type="GeneID" id="111452086"/>
<name>A0A6J1G974_CUCMO</name>
<dbReference type="GO" id="GO:0015031">
    <property type="term" value="P:protein transport"/>
    <property type="evidence" value="ECO:0007669"/>
    <property type="project" value="UniProtKB-KW"/>
</dbReference>
<keyword evidence="2 3" id="KW-0813">Transport</keyword>
<dbReference type="GO" id="GO:0000145">
    <property type="term" value="C:exocyst"/>
    <property type="evidence" value="ECO:0007669"/>
    <property type="project" value="InterPro"/>
</dbReference>
<dbReference type="InterPro" id="IPR016159">
    <property type="entry name" value="Cullin_repeat-like_dom_sf"/>
</dbReference>
<evidence type="ECO:0000313" key="6">
    <source>
        <dbReference type="Proteomes" id="UP000504609"/>
    </source>
</evidence>
<dbReference type="AlphaFoldDB" id="A0A6J1G974"/>
<dbReference type="Gene3D" id="1.20.1280.170">
    <property type="entry name" value="Exocyst complex component Exo70"/>
    <property type="match status" value="1"/>
</dbReference>
<evidence type="ECO:0000256" key="2">
    <source>
        <dbReference type="ARBA" id="ARBA00022448"/>
    </source>
</evidence>
<evidence type="ECO:0000256" key="3">
    <source>
        <dbReference type="RuleBase" id="RU365026"/>
    </source>
</evidence>
<keyword evidence="6" id="KW-1185">Reference proteome</keyword>
<dbReference type="GO" id="GO:0006887">
    <property type="term" value="P:exocytosis"/>
    <property type="evidence" value="ECO:0007669"/>
    <property type="project" value="UniProtKB-KW"/>
</dbReference>
<organism evidence="6 7">
    <name type="scientific">Cucurbita moschata</name>
    <name type="common">Winter crookneck squash</name>
    <name type="synonym">Cucurbita pepo var. moschata</name>
    <dbReference type="NCBI Taxonomy" id="3662"/>
    <lineage>
        <taxon>Eukaryota</taxon>
        <taxon>Viridiplantae</taxon>
        <taxon>Streptophyta</taxon>
        <taxon>Embryophyta</taxon>
        <taxon>Tracheophyta</taxon>
        <taxon>Spermatophyta</taxon>
        <taxon>Magnoliopsida</taxon>
        <taxon>eudicotyledons</taxon>
        <taxon>Gunneridae</taxon>
        <taxon>Pentapetalae</taxon>
        <taxon>rosids</taxon>
        <taxon>fabids</taxon>
        <taxon>Cucurbitales</taxon>
        <taxon>Cucurbitaceae</taxon>
        <taxon>Cucurbiteae</taxon>
        <taxon>Cucurbita</taxon>
    </lineage>
</organism>
<dbReference type="InterPro" id="IPR004140">
    <property type="entry name" value="Exo70"/>
</dbReference>
<protein>
    <recommendedName>
        <fullName evidence="3">Exocyst subunit Exo70 family protein</fullName>
    </recommendedName>
</protein>
<dbReference type="Proteomes" id="UP000504609">
    <property type="component" value="Unplaced"/>
</dbReference>
<dbReference type="SMR" id="A0A6J1G974"/>
<dbReference type="KEGG" id="cmos:111452086"/>
<sequence length="636" mass="72315">MRNHLFKSLTPSHSPARTTPSHSPARSTPSRSSAPTTPSHALSESLMEENIDVAEILITKWDHATSSYADITPLFQEDRYEAKQYLKAVKDLQTAMKYFGSEHMKSRHLVRAQNLMQTAMKRLQREFHRILSENRAHLDPESISNRSSRDSGLTGNSDLEDESEDDLRFANEDVTEEERISRSVIADLKSIAEGMISAGYSKECVKIYTVTRKSIVEEGLYNLGVAKTSYHHVHRMEWEVLEVKIKNWLNAVKIAVKNFFEPEKFLCDQVFSISDMIRESVFSEITRESALTLFGFPEMAVKSKKTPEKIFLILNLYEVIFDLLPEIESMFSCESTFSIRSLIDHSLTKIAESIRSMLVDFESHIQKDSSKTPVPSGGVHPLTRYVMNYISFLSDYSGILPGIVADWPLMLHSPLPESFFGGNDSEENPLTIRLAWIILVLLSKLDSKAELYHDAPLSYIFLANNLKYIVVKARTSNLTFLLGDEWIESHEAKVKQYASSYQRMGWSRVFLSLPENPTADISPERARKHFHDFNIAFEEAYRHQASWIVTDSKLREHIKISLGKKLGTLYGEFYIKYRSRLENLYGCDSEVRFAPDDLGNYLSDLLHGDGNLGGSVSSSSSLSSSPYHFHGGRRSG</sequence>
<comment type="function">
    <text evidence="3">Component of the exocyst complex.</text>
</comment>
<feature type="region of interest" description="Disordered" evidence="4">
    <location>
        <begin position="617"/>
        <end position="636"/>
    </location>
</feature>
<dbReference type="Pfam" id="PF20669">
    <property type="entry name" value="Exo70_N"/>
    <property type="match status" value="1"/>
</dbReference>
<evidence type="ECO:0000256" key="1">
    <source>
        <dbReference type="ARBA" id="ARBA00006756"/>
    </source>
</evidence>
<feature type="compositionally biased region" description="Low complexity" evidence="4">
    <location>
        <begin position="17"/>
        <end position="41"/>
    </location>
</feature>
<dbReference type="PANTHER" id="PTHR12542:SF17">
    <property type="entry name" value="EXOCYST SUBUNIT EXO70 FAMILY PROTEIN"/>
    <property type="match status" value="1"/>
</dbReference>
<dbReference type="RefSeq" id="XP_022948393.1">
    <property type="nucleotide sequence ID" value="XM_023092625.1"/>
</dbReference>
<reference evidence="7" key="1">
    <citation type="submission" date="2025-08" db="UniProtKB">
        <authorList>
            <consortium name="RefSeq"/>
        </authorList>
    </citation>
    <scope>IDENTIFICATION</scope>
    <source>
        <tissue evidence="7">Young leaves</tissue>
    </source>
</reference>
<evidence type="ECO:0000313" key="7">
    <source>
        <dbReference type="RefSeq" id="XP_022948393.1"/>
    </source>
</evidence>
<proteinExistence type="inferred from homology"/>
<evidence type="ECO:0000259" key="5">
    <source>
        <dbReference type="Pfam" id="PF03081"/>
    </source>
</evidence>
<feature type="region of interest" description="Disordered" evidence="4">
    <location>
        <begin position="138"/>
        <end position="174"/>
    </location>
</feature>
<keyword evidence="3" id="KW-0268">Exocytosis</keyword>